<organism evidence="1">
    <name type="scientific">marine metagenome</name>
    <dbReference type="NCBI Taxonomy" id="408172"/>
    <lineage>
        <taxon>unclassified sequences</taxon>
        <taxon>metagenomes</taxon>
        <taxon>ecological metagenomes</taxon>
    </lineage>
</organism>
<reference evidence="1" key="1">
    <citation type="submission" date="2018-05" db="EMBL/GenBank/DDBJ databases">
        <authorList>
            <person name="Lanie J.A."/>
            <person name="Ng W.-L."/>
            <person name="Kazmierczak K.M."/>
            <person name="Andrzejewski T.M."/>
            <person name="Davidsen T.M."/>
            <person name="Wayne K.J."/>
            <person name="Tettelin H."/>
            <person name="Glass J.I."/>
            <person name="Rusch D."/>
            <person name="Podicherti R."/>
            <person name="Tsui H.-C.T."/>
            <person name="Winkler M.E."/>
        </authorList>
    </citation>
    <scope>NUCLEOTIDE SEQUENCE</scope>
</reference>
<accession>A0A382CT01</accession>
<evidence type="ECO:0000313" key="1">
    <source>
        <dbReference type="EMBL" id="SVB29225.1"/>
    </source>
</evidence>
<gene>
    <name evidence="1" type="ORF">METZ01_LOCUS182079</name>
</gene>
<name>A0A382CT01_9ZZZZ</name>
<proteinExistence type="predicted"/>
<sequence>MIRLTKISELQRSDGFELVQVGDAQIVSRPEA</sequence>
<dbReference type="EMBL" id="UINC01035974">
    <property type="protein sequence ID" value="SVB29225.1"/>
    <property type="molecule type" value="Genomic_DNA"/>
</dbReference>
<dbReference type="AlphaFoldDB" id="A0A382CT01"/>
<protein>
    <submittedName>
        <fullName evidence="1">Uncharacterized protein</fullName>
    </submittedName>
</protein>
<feature type="non-terminal residue" evidence="1">
    <location>
        <position position="32"/>
    </location>
</feature>